<dbReference type="GO" id="GO:0034069">
    <property type="term" value="F:aminoglycoside N-acetyltransferase activity"/>
    <property type="evidence" value="ECO:0007669"/>
    <property type="project" value="TreeGrafter"/>
</dbReference>
<dbReference type="EMBL" id="JACGZW010000020">
    <property type="protein sequence ID" value="MBB1159615.1"/>
    <property type="molecule type" value="Genomic_DNA"/>
</dbReference>
<keyword evidence="7" id="KW-1185">Reference proteome</keyword>
<comment type="caution">
    <text evidence="6">The sequence shown here is derived from an EMBL/GenBank/DDBJ whole genome shotgun (WGS) entry which is preliminary data.</text>
</comment>
<dbReference type="InterPro" id="IPR036527">
    <property type="entry name" value="SCP2_sterol-bd_dom_sf"/>
</dbReference>
<feature type="binding site" evidence="3">
    <location>
        <begin position="90"/>
        <end position="95"/>
    </location>
    <ligand>
        <name>acetyl-CoA</name>
        <dbReference type="ChEBI" id="CHEBI:57288"/>
    </ligand>
</feature>
<dbReference type="HAMAP" id="MF_01812">
    <property type="entry name" value="Eis"/>
    <property type="match status" value="1"/>
</dbReference>
<dbReference type="GO" id="GO:0030649">
    <property type="term" value="P:aminoglycoside antibiotic catabolic process"/>
    <property type="evidence" value="ECO:0007669"/>
    <property type="project" value="TreeGrafter"/>
</dbReference>
<dbReference type="InterPro" id="IPR025559">
    <property type="entry name" value="Eis_dom"/>
</dbReference>
<feature type="binding site" evidence="3">
    <location>
        <begin position="118"/>
        <end position="119"/>
    </location>
    <ligand>
        <name>acetyl-CoA</name>
        <dbReference type="ChEBI" id="CHEBI:57288"/>
    </ligand>
</feature>
<dbReference type="SUPFAM" id="SSF55718">
    <property type="entry name" value="SCP-like"/>
    <property type="match status" value="1"/>
</dbReference>
<evidence type="ECO:0000313" key="6">
    <source>
        <dbReference type="EMBL" id="MBB1159615.1"/>
    </source>
</evidence>
<dbReference type="Proteomes" id="UP000526734">
    <property type="component" value="Unassembled WGS sequence"/>
</dbReference>
<dbReference type="AlphaFoldDB" id="A0A7W3ZFL4"/>
<dbReference type="InterPro" id="IPR041380">
    <property type="entry name" value="Acetyltransf_17"/>
</dbReference>
<gene>
    <name evidence="6" type="ORF">H4281_41275</name>
</gene>
<evidence type="ECO:0000256" key="1">
    <source>
        <dbReference type="ARBA" id="ARBA00022679"/>
    </source>
</evidence>
<dbReference type="PANTHER" id="PTHR37817:SF1">
    <property type="entry name" value="N-ACETYLTRANSFERASE EIS"/>
    <property type="match status" value="1"/>
</dbReference>
<dbReference type="InterPro" id="IPR022902">
    <property type="entry name" value="NAcTrfase_Eis"/>
</dbReference>
<feature type="binding site" evidence="3">
    <location>
        <begin position="82"/>
        <end position="84"/>
    </location>
    <ligand>
        <name>acetyl-CoA</name>
        <dbReference type="ChEBI" id="CHEBI:57288"/>
    </ligand>
</feature>
<feature type="active site" description="Proton acceptor; via carboxylate" evidence="3">
    <location>
        <position position="400"/>
    </location>
</feature>
<feature type="active site" description="Proton donor" evidence="3">
    <location>
        <position position="123"/>
    </location>
</feature>
<evidence type="ECO:0000259" key="4">
    <source>
        <dbReference type="Pfam" id="PF13530"/>
    </source>
</evidence>
<dbReference type="RefSeq" id="WP_182896287.1">
    <property type="nucleotide sequence ID" value="NZ_JACGZW010000020.1"/>
</dbReference>
<evidence type="ECO:0000313" key="7">
    <source>
        <dbReference type="Proteomes" id="UP000526734"/>
    </source>
</evidence>
<reference evidence="6 7" key="1">
    <citation type="submission" date="2020-08" db="EMBL/GenBank/DDBJ databases">
        <title>Amycolatopsis sp. nov. DR6-1 isolated from Dendrobium heterocarpum.</title>
        <authorList>
            <person name="Tedsree N."/>
            <person name="Kuncharoen N."/>
            <person name="Likhitwitayawuid K."/>
            <person name="Tanasupawat S."/>
        </authorList>
    </citation>
    <scope>NUCLEOTIDE SEQUENCE [LARGE SCALE GENOMIC DNA]</scope>
    <source>
        <strain evidence="6 7">DR6-1</strain>
    </source>
</reference>
<sequence>MSDRTVRILRPDEQRKAWDLFRAALHVQPGTDEEWERVSAAYQAERSWGVFEPDLVGTTRSFESEMVVPGGKRLPLAAVTGVGVRAGRTRRGVLSALQAAQLGDLAERGVALALLHASEGAIYGRYGYGVTTLANQVVVKKHRAQLRPDVPAGGEVTVLGIDEAAPRWPELYAATATGHVGAMTRPEIYWPGFEGHLRRRAKLVQTAVHRGQDGTDGYVIYHVEEGAAHDSGKLQVVEFSYANPAAFAGLWRFLLSVDLVDEIVLAMRPLDEPHALLFTDPRTAKTESTEDESWLRLVDVPAALAARTYGPAEPVVIEVSDRSLPANDGRYLVGPDGASRTDAEPALRLSADTLSMLYFGTWRASALADTGRIEVLDPAAPEAADVLFGTRESVWCGTFF</sequence>
<dbReference type="Pfam" id="PF13530">
    <property type="entry name" value="SCP2_2"/>
    <property type="match status" value="1"/>
</dbReference>
<dbReference type="SUPFAM" id="SSF55729">
    <property type="entry name" value="Acyl-CoA N-acyltransferases (Nat)"/>
    <property type="match status" value="1"/>
</dbReference>
<dbReference type="InterPro" id="IPR016181">
    <property type="entry name" value="Acyl_CoA_acyltransferase"/>
</dbReference>
<name>A0A7W3ZFL4_9PSEU</name>
<keyword evidence="2 3" id="KW-0012">Acyltransferase</keyword>
<dbReference type="Pfam" id="PF13527">
    <property type="entry name" value="Acetyltransf_9"/>
    <property type="match status" value="1"/>
</dbReference>
<dbReference type="Pfam" id="PF17668">
    <property type="entry name" value="Acetyltransf_17"/>
    <property type="match status" value="1"/>
</dbReference>
<organism evidence="6 7">
    <name type="scientific">Amycolatopsis dendrobii</name>
    <dbReference type="NCBI Taxonomy" id="2760662"/>
    <lineage>
        <taxon>Bacteria</taxon>
        <taxon>Bacillati</taxon>
        <taxon>Actinomycetota</taxon>
        <taxon>Actinomycetes</taxon>
        <taxon>Pseudonocardiales</taxon>
        <taxon>Pseudonocardiaceae</taxon>
        <taxon>Amycolatopsis</taxon>
    </lineage>
</organism>
<proteinExistence type="inferred from homology"/>
<accession>A0A7W3ZFL4</accession>
<evidence type="ECO:0000256" key="2">
    <source>
        <dbReference type="ARBA" id="ARBA00023315"/>
    </source>
</evidence>
<comment type="similarity">
    <text evidence="3">Belongs to the acetyltransferase Eis family.</text>
</comment>
<evidence type="ECO:0000256" key="3">
    <source>
        <dbReference type="HAMAP-Rule" id="MF_01812"/>
    </source>
</evidence>
<comment type="subunit">
    <text evidence="3">Homohexamer; trimer of dimers.</text>
</comment>
<feature type="domain" description="Enhanced intracellular survival protein" evidence="4">
    <location>
        <begin position="300"/>
        <end position="396"/>
    </location>
</feature>
<keyword evidence="1 3" id="KW-0808">Transferase</keyword>
<dbReference type="NCBIfam" id="NF002367">
    <property type="entry name" value="PRK01346.1-4"/>
    <property type="match status" value="1"/>
</dbReference>
<protein>
    <submittedName>
        <fullName evidence="6">GNAT family N-acetyltransferase</fullName>
    </submittedName>
</protein>
<evidence type="ECO:0000259" key="5">
    <source>
        <dbReference type="Pfam" id="PF17668"/>
    </source>
</evidence>
<dbReference type="Gene3D" id="3.40.630.30">
    <property type="match status" value="2"/>
</dbReference>
<dbReference type="InterPro" id="IPR051554">
    <property type="entry name" value="Acetyltransferase_Eis"/>
</dbReference>
<feature type="domain" description="Eis-like acetyltransferase" evidence="5">
    <location>
        <begin position="181"/>
        <end position="288"/>
    </location>
</feature>
<dbReference type="Gene3D" id="3.30.1050.10">
    <property type="entry name" value="SCP2 sterol-binding domain"/>
    <property type="match status" value="1"/>
</dbReference>
<dbReference type="PANTHER" id="PTHR37817">
    <property type="entry name" value="N-ACETYLTRANSFERASE EIS"/>
    <property type="match status" value="1"/>
</dbReference>